<gene>
    <name evidence="3" type="ORF">M409DRAFT_56042</name>
</gene>
<protein>
    <recommendedName>
        <fullName evidence="2">LITAF domain-containing protein</fullName>
    </recommendedName>
</protein>
<keyword evidence="4" id="KW-1185">Reference proteome</keyword>
<feature type="region of interest" description="Disordered" evidence="1">
    <location>
        <begin position="177"/>
        <end position="224"/>
    </location>
</feature>
<evidence type="ECO:0000259" key="2">
    <source>
        <dbReference type="Pfam" id="PF10601"/>
    </source>
</evidence>
<feature type="compositionally biased region" description="Basic and acidic residues" evidence="1">
    <location>
        <begin position="196"/>
        <end position="224"/>
    </location>
</feature>
<dbReference type="Pfam" id="PF10601">
    <property type="entry name" value="zf-LITAF-like"/>
    <property type="match status" value="1"/>
</dbReference>
<evidence type="ECO:0000313" key="3">
    <source>
        <dbReference type="EMBL" id="KAF2165160.1"/>
    </source>
</evidence>
<dbReference type="Proteomes" id="UP000799537">
    <property type="component" value="Unassembled WGS sequence"/>
</dbReference>
<dbReference type="InterPro" id="IPR006629">
    <property type="entry name" value="LITAF"/>
</dbReference>
<feature type="domain" description="LITAF" evidence="2">
    <location>
        <begin position="103"/>
        <end position="141"/>
    </location>
</feature>
<organism evidence="3 4">
    <name type="scientific">Zasmidium cellare ATCC 36951</name>
    <dbReference type="NCBI Taxonomy" id="1080233"/>
    <lineage>
        <taxon>Eukaryota</taxon>
        <taxon>Fungi</taxon>
        <taxon>Dikarya</taxon>
        <taxon>Ascomycota</taxon>
        <taxon>Pezizomycotina</taxon>
        <taxon>Dothideomycetes</taxon>
        <taxon>Dothideomycetidae</taxon>
        <taxon>Mycosphaerellales</taxon>
        <taxon>Mycosphaerellaceae</taxon>
        <taxon>Zasmidium</taxon>
    </lineage>
</organism>
<dbReference type="GeneID" id="54566442"/>
<proteinExistence type="predicted"/>
<reference evidence="3" key="1">
    <citation type="journal article" date="2020" name="Stud. Mycol.">
        <title>101 Dothideomycetes genomes: a test case for predicting lifestyles and emergence of pathogens.</title>
        <authorList>
            <person name="Haridas S."/>
            <person name="Albert R."/>
            <person name="Binder M."/>
            <person name="Bloem J."/>
            <person name="Labutti K."/>
            <person name="Salamov A."/>
            <person name="Andreopoulos B."/>
            <person name="Baker S."/>
            <person name="Barry K."/>
            <person name="Bills G."/>
            <person name="Bluhm B."/>
            <person name="Cannon C."/>
            <person name="Castanera R."/>
            <person name="Culley D."/>
            <person name="Daum C."/>
            <person name="Ezra D."/>
            <person name="Gonzalez J."/>
            <person name="Henrissat B."/>
            <person name="Kuo A."/>
            <person name="Liang C."/>
            <person name="Lipzen A."/>
            <person name="Lutzoni F."/>
            <person name="Magnuson J."/>
            <person name="Mondo S."/>
            <person name="Nolan M."/>
            <person name="Ohm R."/>
            <person name="Pangilinan J."/>
            <person name="Park H.-J."/>
            <person name="Ramirez L."/>
            <person name="Alfaro M."/>
            <person name="Sun H."/>
            <person name="Tritt A."/>
            <person name="Yoshinaga Y."/>
            <person name="Zwiers L.-H."/>
            <person name="Turgeon B."/>
            <person name="Goodwin S."/>
            <person name="Spatafora J."/>
            <person name="Crous P."/>
            <person name="Grigoriev I."/>
        </authorList>
    </citation>
    <scope>NUCLEOTIDE SEQUENCE</scope>
    <source>
        <strain evidence="3">ATCC 36951</strain>
    </source>
</reference>
<dbReference type="RefSeq" id="XP_033666049.1">
    <property type="nucleotide sequence ID" value="XM_033813170.1"/>
</dbReference>
<evidence type="ECO:0000256" key="1">
    <source>
        <dbReference type="SAM" id="MobiDB-lite"/>
    </source>
</evidence>
<evidence type="ECO:0000313" key="4">
    <source>
        <dbReference type="Proteomes" id="UP000799537"/>
    </source>
</evidence>
<accession>A0A6A6CFZ5</accession>
<sequence length="414" mass="45782">MAFGLLRNAEVAAKCTCLSANQMGFSLATFSHSQPKFPARTVEAATFCYDPLFQDLHGRPNSTEMRMFKTQPAKRVSAEQANWQDAVRGGGCAEGEASEALRLICALLGVVSSVWCLPCIFKSKKGTIQYCSNCGARLAYKPEGYAAITPSYAHGKDQLVASRGYTPHPKLGKDIETAEKGHNTSVGSPLGPLTGLKKEDSKQTFHDIKLIPPPKPKEGSEAEGSWKVESAESRFKDYNITVDGCPPWSDDIADATPRYRDKVQAWQNRHGQSDPEIKIERTGLEHPLSSRVRRISAHKDTKWNFDITANGCSFDFTPPYFAEPSRVTTEWPSRDGPLFWQTPGWYTTELLDAYGRTCATYTTTANIRGGPLTLSIADGVSLEVVDEMIVVAVSMQVQRAKRQDWVNATWKDDD</sequence>
<dbReference type="AlphaFoldDB" id="A0A6A6CFZ5"/>
<dbReference type="EMBL" id="ML993601">
    <property type="protein sequence ID" value="KAF2165160.1"/>
    <property type="molecule type" value="Genomic_DNA"/>
</dbReference>
<name>A0A6A6CFZ5_ZASCE</name>